<accession>A0A7J6LQL3</accession>
<feature type="compositionally biased region" description="Acidic residues" evidence="1">
    <location>
        <begin position="308"/>
        <end position="317"/>
    </location>
</feature>
<comment type="caution">
    <text evidence="3">The sequence shown here is derived from an EMBL/GenBank/DDBJ whole genome shotgun (WGS) entry which is preliminary data.</text>
</comment>
<keyword evidence="2" id="KW-0732">Signal</keyword>
<feature type="compositionally biased region" description="Polar residues" evidence="1">
    <location>
        <begin position="287"/>
        <end position="297"/>
    </location>
</feature>
<feature type="chain" id="PRO_5029779705" evidence="2">
    <location>
        <begin position="19"/>
        <end position="317"/>
    </location>
</feature>
<name>A0A7J6LQL3_PERCH</name>
<dbReference type="EMBL" id="JAAPAO010000372">
    <property type="protein sequence ID" value="KAF4661602.1"/>
    <property type="molecule type" value="Genomic_DNA"/>
</dbReference>
<sequence>MRFFTSLLYYLDISLVLATKGMLEDGYKPLPLLMGESDEGARYYVLLTPANTKGKTWSGDQYYSEEGYECRPFVFLDKPSRKASAATVSAYVVDKENGSQFFAGEPSITQDTCVRELKRYDPTVEPQHSTLLLTGTFSLDDPSVKSLNNMYKNEELLYKVTGEEQPAANALYYGFVKNNLEVKVSTDAKRKIKTVEVEDSTGVGYGRFQFLMLGKAMLVRLRNAQQRRTLVLEPVDKDKFAGKATFVDARLDSFEGEPFSKDRLPALLNLKKPKNKPSLAARVREFSLSSRPQTAPLQNDGAKGAGEAETDSFSEIP</sequence>
<evidence type="ECO:0000313" key="3">
    <source>
        <dbReference type="EMBL" id="KAF4661602.1"/>
    </source>
</evidence>
<protein>
    <submittedName>
        <fullName evidence="3">Uncharacterized protein</fullName>
    </submittedName>
</protein>
<proteinExistence type="predicted"/>
<evidence type="ECO:0000256" key="2">
    <source>
        <dbReference type="SAM" id="SignalP"/>
    </source>
</evidence>
<evidence type="ECO:0000256" key="1">
    <source>
        <dbReference type="SAM" id="MobiDB-lite"/>
    </source>
</evidence>
<gene>
    <name evidence="3" type="ORF">FOL47_006620</name>
</gene>
<evidence type="ECO:0000313" key="4">
    <source>
        <dbReference type="Proteomes" id="UP000591131"/>
    </source>
</evidence>
<feature type="region of interest" description="Disordered" evidence="1">
    <location>
        <begin position="285"/>
        <end position="317"/>
    </location>
</feature>
<reference evidence="3 4" key="1">
    <citation type="submission" date="2020-04" db="EMBL/GenBank/DDBJ databases">
        <title>Perkinsus chesapeaki whole genome sequence.</title>
        <authorList>
            <person name="Bogema D.R."/>
        </authorList>
    </citation>
    <scope>NUCLEOTIDE SEQUENCE [LARGE SCALE GENOMIC DNA]</scope>
    <source>
        <strain evidence="3">ATCC PRA-425</strain>
    </source>
</reference>
<dbReference type="OrthoDB" id="411542at2759"/>
<keyword evidence="4" id="KW-1185">Reference proteome</keyword>
<dbReference type="Proteomes" id="UP000591131">
    <property type="component" value="Unassembled WGS sequence"/>
</dbReference>
<dbReference type="AlphaFoldDB" id="A0A7J6LQL3"/>
<feature type="signal peptide" evidence="2">
    <location>
        <begin position="1"/>
        <end position="18"/>
    </location>
</feature>
<organism evidence="3 4">
    <name type="scientific">Perkinsus chesapeaki</name>
    <name type="common">Clam parasite</name>
    <name type="synonym">Perkinsus andrewsi</name>
    <dbReference type="NCBI Taxonomy" id="330153"/>
    <lineage>
        <taxon>Eukaryota</taxon>
        <taxon>Sar</taxon>
        <taxon>Alveolata</taxon>
        <taxon>Perkinsozoa</taxon>
        <taxon>Perkinsea</taxon>
        <taxon>Perkinsida</taxon>
        <taxon>Perkinsidae</taxon>
        <taxon>Perkinsus</taxon>
    </lineage>
</organism>